<keyword evidence="1" id="KW-0472">Membrane</keyword>
<keyword evidence="3" id="KW-1185">Reference proteome</keyword>
<dbReference type="RefSeq" id="WP_256945038.1">
    <property type="nucleotide sequence ID" value="NZ_JANHNZ010000003.1"/>
</dbReference>
<reference evidence="2" key="2">
    <citation type="journal article" date="2023" name="Curr. Microbiol.">
        <title>Granulicatella seriolae sp. nov., a Novel Facultative Anaerobe Isolated from Yellowtail Marine Fish.</title>
        <authorList>
            <person name="Lee M."/>
            <person name="Choi Y.J."/>
            <person name="Farooq A."/>
            <person name="Jeong J.B."/>
            <person name="Jung M.Y."/>
        </authorList>
    </citation>
    <scope>NUCLEOTIDE SEQUENCE</scope>
    <source>
        <strain evidence="2">S8</strain>
    </source>
</reference>
<reference evidence="2" key="1">
    <citation type="submission" date="2022-07" db="EMBL/GenBank/DDBJ databases">
        <authorList>
            <person name="Jung M.-Y."/>
            <person name="Lee M."/>
        </authorList>
    </citation>
    <scope>NUCLEOTIDE SEQUENCE</scope>
    <source>
        <strain evidence="2">S8</strain>
    </source>
</reference>
<evidence type="ECO:0000313" key="3">
    <source>
        <dbReference type="Proteomes" id="UP001059480"/>
    </source>
</evidence>
<comment type="caution">
    <text evidence="2">The sequence shown here is derived from an EMBL/GenBank/DDBJ whole genome shotgun (WGS) entry which is preliminary data.</text>
</comment>
<organism evidence="2 3">
    <name type="scientific">Granulicatella seriolae</name>
    <dbReference type="NCBI Taxonomy" id="2967226"/>
    <lineage>
        <taxon>Bacteria</taxon>
        <taxon>Bacillati</taxon>
        <taxon>Bacillota</taxon>
        <taxon>Bacilli</taxon>
        <taxon>Lactobacillales</taxon>
        <taxon>Carnobacteriaceae</taxon>
        <taxon>Granulicatella</taxon>
    </lineage>
</organism>
<gene>
    <name evidence="2" type="ORF">NPA36_05140</name>
</gene>
<reference evidence="2" key="3">
    <citation type="journal article" date="2023" name="Microbiol. Resour. Announc.">
        <title>Draft Genome Sequence of Granulicatella sp. Strain S8, Isolated from a Marine Fish, Seriola quinqueradiata.</title>
        <authorList>
            <person name="Lee M."/>
            <person name="Farooq A."/>
            <person name="Jeong J.B."/>
            <person name="Jung M.Y."/>
        </authorList>
    </citation>
    <scope>NUCLEOTIDE SEQUENCE</scope>
    <source>
        <strain evidence="2">S8</strain>
    </source>
</reference>
<accession>A0ABT1WN31</accession>
<feature type="transmembrane region" description="Helical" evidence="1">
    <location>
        <begin position="6"/>
        <end position="23"/>
    </location>
</feature>
<dbReference type="EMBL" id="JANHNZ010000003">
    <property type="protein sequence ID" value="MCQ9209932.1"/>
    <property type="molecule type" value="Genomic_DNA"/>
</dbReference>
<dbReference type="Proteomes" id="UP001059480">
    <property type="component" value="Unassembled WGS sequence"/>
</dbReference>
<name>A0ABT1WN31_9LACT</name>
<protein>
    <submittedName>
        <fullName evidence="2">Uncharacterized protein</fullName>
    </submittedName>
</protein>
<evidence type="ECO:0000313" key="2">
    <source>
        <dbReference type="EMBL" id="MCQ9209932.1"/>
    </source>
</evidence>
<proteinExistence type="predicted"/>
<evidence type="ECO:0000256" key="1">
    <source>
        <dbReference type="SAM" id="Phobius"/>
    </source>
</evidence>
<sequence>MPLLPGNTLLYILPFIILLPYLWQTYSLIQKERKLENIPMKDDNYLKKINTRVSELEAVLDTEFVDEEEEGEALGRALKNLQEVFHSSKLNSQEQEGEEN</sequence>
<keyword evidence="1" id="KW-0812">Transmembrane</keyword>
<keyword evidence="1" id="KW-1133">Transmembrane helix</keyword>